<keyword evidence="7" id="KW-0808">Transferase</keyword>
<evidence type="ECO:0000256" key="1">
    <source>
        <dbReference type="ARBA" id="ARBA00022801"/>
    </source>
</evidence>
<evidence type="ECO:0000256" key="3">
    <source>
        <dbReference type="PROSITE-ProRule" id="PRU00110"/>
    </source>
</evidence>
<reference evidence="7 8" key="1">
    <citation type="submission" date="2019-03" db="EMBL/GenBank/DDBJ databases">
        <title>Genomic Encyclopedia of Type Strains, Phase IV (KMG-IV): sequencing the most valuable type-strain genomes for metagenomic binning, comparative biology and taxonomic classification.</title>
        <authorList>
            <person name="Goeker M."/>
        </authorList>
    </citation>
    <scope>NUCLEOTIDE SEQUENCE [LARGE SCALE GENOMIC DNA]</scope>
    <source>
        <strain evidence="7 8">DSM 9035</strain>
    </source>
</reference>
<dbReference type="SUPFAM" id="SSF55874">
    <property type="entry name" value="ATPase domain of HSP90 chaperone/DNA topoisomerase II/histidine kinase"/>
    <property type="match status" value="1"/>
</dbReference>
<dbReference type="CDD" id="cd16936">
    <property type="entry name" value="HATPase_RsbW-like"/>
    <property type="match status" value="1"/>
</dbReference>
<dbReference type="Pfam" id="PF00072">
    <property type="entry name" value="Response_reg"/>
    <property type="match status" value="1"/>
</dbReference>
<feature type="modified residue" description="Phosphohistidine" evidence="3">
    <location>
        <position position="595"/>
    </location>
</feature>
<proteinExistence type="predicted"/>
<keyword evidence="8" id="KW-1185">Reference proteome</keyword>
<dbReference type="InterPro" id="IPR036890">
    <property type="entry name" value="HATPase_C_sf"/>
</dbReference>
<dbReference type="InterPro" id="IPR036457">
    <property type="entry name" value="PPM-type-like_dom_sf"/>
</dbReference>
<dbReference type="InterPro" id="IPR001932">
    <property type="entry name" value="PPM-type_phosphatase-like_dom"/>
</dbReference>
<dbReference type="GO" id="GO:0000160">
    <property type="term" value="P:phosphorelay signal transduction system"/>
    <property type="evidence" value="ECO:0007669"/>
    <property type="project" value="UniProtKB-KW"/>
</dbReference>
<dbReference type="InterPro" id="IPR011006">
    <property type="entry name" value="CheY-like_superfamily"/>
</dbReference>
<feature type="domain" description="Response regulatory" evidence="5">
    <location>
        <begin position="139"/>
        <end position="252"/>
    </location>
</feature>
<organism evidence="7 8">
    <name type="scientific">Aquabacter spiritensis</name>
    <dbReference type="NCBI Taxonomy" id="933073"/>
    <lineage>
        <taxon>Bacteria</taxon>
        <taxon>Pseudomonadati</taxon>
        <taxon>Pseudomonadota</taxon>
        <taxon>Alphaproteobacteria</taxon>
        <taxon>Hyphomicrobiales</taxon>
        <taxon>Xanthobacteraceae</taxon>
        <taxon>Aquabacter</taxon>
    </lineage>
</organism>
<feature type="modified residue" description="4-aspartylphosphate" evidence="4">
    <location>
        <position position="187"/>
    </location>
</feature>
<dbReference type="GO" id="GO:0016791">
    <property type="term" value="F:phosphatase activity"/>
    <property type="evidence" value="ECO:0007669"/>
    <property type="project" value="TreeGrafter"/>
</dbReference>
<dbReference type="InterPro" id="IPR052016">
    <property type="entry name" value="Bact_Sigma-Reg"/>
</dbReference>
<keyword evidence="2" id="KW-0902">Two-component regulatory system</keyword>
<evidence type="ECO:0000256" key="4">
    <source>
        <dbReference type="PROSITE-ProRule" id="PRU00169"/>
    </source>
</evidence>
<dbReference type="InterPro" id="IPR003594">
    <property type="entry name" value="HATPase_dom"/>
</dbReference>
<dbReference type="Proteomes" id="UP000294664">
    <property type="component" value="Unassembled WGS sequence"/>
</dbReference>
<protein>
    <submittedName>
        <fullName evidence="7">Serine/threonine-protein kinase RsbW</fullName>
    </submittedName>
</protein>
<dbReference type="Pfam" id="PF13581">
    <property type="entry name" value="HATPase_c_2"/>
    <property type="match status" value="1"/>
</dbReference>
<gene>
    <name evidence="7" type="ORF">EDC64_10365</name>
</gene>
<dbReference type="SUPFAM" id="SSF52172">
    <property type="entry name" value="CheY-like"/>
    <property type="match status" value="1"/>
</dbReference>
<comment type="caution">
    <text evidence="7">The sequence shown here is derived from an EMBL/GenBank/DDBJ whole genome shotgun (WGS) entry which is preliminary data.</text>
</comment>
<dbReference type="Gene3D" id="3.40.50.2300">
    <property type="match status" value="1"/>
</dbReference>
<dbReference type="SMART" id="SM00448">
    <property type="entry name" value="REC"/>
    <property type="match status" value="1"/>
</dbReference>
<dbReference type="PROSITE" id="PS50894">
    <property type="entry name" value="HPT"/>
    <property type="match status" value="1"/>
</dbReference>
<dbReference type="RefSeq" id="WP_132030499.1">
    <property type="nucleotide sequence ID" value="NZ_SMAI01000003.1"/>
</dbReference>
<accession>A0A4R3LZ01</accession>
<dbReference type="AlphaFoldDB" id="A0A4R3LZ01"/>
<dbReference type="InterPro" id="IPR036641">
    <property type="entry name" value="HPT_dom_sf"/>
</dbReference>
<dbReference type="SMART" id="SM00331">
    <property type="entry name" value="PP2C_SIG"/>
    <property type="match status" value="1"/>
</dbReference>
<dbReference type="Pfam" id="PF07228">
    <property type="entry name" value="SpoIIE"/>
    <property type="match status" value="1"/>
</dbReference>
<dbReference type="CDD" id="cd00156">
    <property type="entry name" value="REC"/>
    <property type="match status" value="1"/>
</dbReference>
<dbReference type="PANTHER" id="PTHR43156:SF2">
    <property type="entry name" value="STAGE II SPORULATION PROTEIN E"/>
    <property type="match status" value="1"/>
</dbReference>
<keyword evidence="7" id="KW-0418">Kinase</keyword>
<dbReference type="Gene3D" id="3.60.40.10">
    <property type="entry name" value="PPM-type phosphatase domain"/>
    <property type="match status" value="1"/>
</dbReference>
<dbReference type="OrthoDB" id="9811749at2"/>
<dbReference type="SUPFAM" id="SSF81606">
    <property type="entry name" value="PP2C-like"/>
    <property type="match status" value="1"/>
</dbReference>
<dbReference type="Gene3D" id="3.30.565.10">
    <property type="entry name" value="Histidine kinase-like ATPase, C-terminal domain"/>
    <property type="match status" value="1"/>
</dbReference>
<dbReference type="SUPFAM" id="SSF47226">
    <property type="entry name" value="Histidine-containing phosphotransfer domain, HPT domain"/>
    <property type="match status" value="1"/>
</dbReference>
<dbReference type="PROSITE" id="PS50110">
    <property type="entry name" value="RESPONSE_REGULATORY"/>
    <property type="match status" value="1"/>
</dbReference>
<evidence type="ECO:0000259" key="5">
    <source>
        <dbReference type="PROSITE" id="PS50110"/>
    </source>
</evidence>
<keyword evidence="4" id="KW-0597">Phosphoprotein</keyword>
<dbReference type="PANTHER" id="PTHR43156">
    <property type="entry name" value="STAGE II SPORULATION PROTEIN E-RELATED"/>
    <property type="match status" value="1"/>
</dbReference>
<evidence type="ECO:0000313" key="8">
    <source>
        <dbReference type="Proteomes" id="UP000294664"/>
    </source>
</evidence>
<sequence>MKLFEARRAATLEDVSWLRKALRRRFAELRIGADIADEIVLAVAELAANLVSHAAPAPRELALEAVLDGIVLTLTIEDDGGPFDAFESKWARASLAGVEDGTSGRGLALARRALDRVTYSPGPPNRLTARRQLSRRRPLLLVVEDEDLLLETYMDLLEPHYRVLAARTLPEALALARDSTVDLILTDFHLGTEPGTALVTALEDDSERLPVPIVMITGDSSVRVQALEFGVDTFLTKPVQPTALLETVKLALLRATRQRARLLRYFGLALEKLVRPALPERLGPFNLALQWETADIGGGDLVVHLPRAGADRIVLADIMGHGIDAKAGAVAQAAMIRALDVGAQLGPSHYLTRWSNLVFSEPGFDAAMATALVIDLWEDGAIEIASAGHPYPTLISRGGVRSVVVDGPLLGFAPNARYESVQLRLEWGDRLLLATDGLDPAELASGGACPDWLIAVIQANARKPLRTVLRNAGARITDRLGPDPEDDWTLVLIEGISAAQRAGALPSMALPPPDMPAIPPGPRLAAPVAEPDPSASAALAAAPDPSGVGALRRAVGEDSFRGLALRFVDNATRRFGEWEDLVAEGDAEALTPTAHAFAGVLGQFGLTATAALVRQVEHETDPAMRLALARQVAAQGRPELVAFQAWLDSPPSETV</sequence>
<name>A0A4R3LZ01_9HYPH</name>
<dbReference type="GO" id="GO:0004672">
    <property type="term" value="F:protein kinase activity"/>
    <property type="evidence" value="ECO:0007669"/>
    <property type="project" value="UniProtKB-ARBA"/>
</dbReference>
<dbReference type="EMBL" id="SMAI01000003">
    <property type="protein sequence ID" value="TCT05964.1"/>
    <property type="molecule type" value="Genomic_DNA"/>
</dbReference>
<dbReference type="Gene3D" id="1.20.120.160">
    <property type="entry name" value="HPT domain"/>
    <property type="match status" value="1"/>
</dbReference>
<keyword evidence="1" id="KW-0378">Hydrolase</keyword>
<dbReference type="InterPro" id="IPR008207">
    <property type="entry name" value="Sig_transdc_His_kin_Hpt_dom"/>
</dbReference>
<feature type="domain" description="HPt" evidence="6">
    <location>
        <begin position="556"/>
        <end position="655"/>
    </location>
</feature>
<evidence type="ECO:0000313" key="7">
    <source>
        <dbReference type="EMBL" id="TCT05964.1"/>
    </source>
</evidence>
<evidence type="ECO:0000259" key="6">
    <source>
        <dbReference type="PROSITE" id="PS50894"/>
    </source>
</evidence>
<evidence type="ECO:0000256" key="2">
    <source>
        <dbReference type="ARBA" id="ARBA00023012"/>
    </source>
</evidence>
<dbReference type="InterPro" id="IPR001789">
    <property type="entry name" value="Sig_transdc_resp-reg_receiver"/>
</dbReference>